<keyword evidence="1" id="KW-1133">Transmembrane helix</keyword>
<organism evidence="2 3">
    <name type="scientific">Physocladia obscura</name>
    <dbReference type="NCBI Taxonomy" id="109957"/>
    <lineage>
        <taxon>Eukaryota</taxon>
        <taxon>Fungi</taxon>
        <taxon>Fungi incertae sedis</taxon>
        <taxon>Chytridiomycota</taxon>
        <taxon>Chytridiomycota incertae sedis</taxon>
        <taxon>Chytridiomycetes</taxon>
        <taxon>Chytridiales</taxon>
        <taxon>Chytriomycetaceae</taxon>
        <taxon>Physocladia</taxon>
    </lineage>
</organism>
<sequence>TIMYLQISSCPHFVIFSTRLPGYFYENAPSWIFIACVAGVQIFAMFMSIFGVRGLDATAIGWGWGIIVLLISTVMFMLLDIVKVAIIRRWSFELTVKLYPTKSRKAELETRLAKKAIKDRVNINIEKARKVLYMTLGLVAWRKAAAASQKLVTGNSSSTVAIN</sequence>
<dbReference type="Gene3D" id="1.20.1110.10">
    <property type="entry name" value="Calcium-transporting ATPase, transmembrane domain"/>
    <property type="match status" value="1"/>
</dbReference>
<dbReference type="AlphaFoldDB" id="A0AAD5SSS6"/>
<evidence type="ECO:0000313" key="2">
    <source>
        <dbReference type="EMBL" id="KAJ3101483.1"/>
    </source>
</evidence>
<feature type="non-terminal residue" evidence="2">
    <location>
        <position position="1"/>
    </location>
</feature>
<protein>
    <submittedName>
        <fullName evidence="2">Uncharacterized protein</fullName>
    </submittedName>
</protein>
<proteinExistence type="predicted"/>
<dbReference type="SUPFAM" id="SSF81665">
    <property type="entry name" value="Calcium ATPase, transmembrane domain M"/>
    <property type="match status" value="1"/>
</dbReference>
<evidence type="ECO:0000313" key="3">
    <source>
        <dbReference type="Proteomes" id="UP001211907"/>
    </source>
</evidence>
<reference evidence="2" key="1">
    <citation type="submission" date="2020-05" db="EMBL/GenBank/DDBJ databases">
        <title>Phylogenomic resolution of chytrid fungi.</title>
        <authorList>
            <person name="Stajich J.E."/>
            <person name="Amses K."/>
            <person name="Simmons R."/>
            <person name="Seto K."/>
            <person name="Myers J."/>
            <person name="Bonds A."/>
            <person name="Quandt C.A."/>
            <person name="Barry K."/>
            <person name="Liu P."/>
            <person name="Grigoriev I."/>
            <person name="Longcore J.E."/>
            <person name="James T.Y."/>
        </authorList>
    </citation>
    <scope>NUCLEOTIDE SEQUENCE</scope>
    <source>
        <strain evidence="2">JEL0513</strain>
    </source>
</reference>
<gene>
    <name evidence="2" type="ORF">HK100_004539</name>
</gene>
<dbReference type="InterPro" id="IPR023298">
    <property type="entry name" value="ATPase_P-typ_TM_dom_sf"/>
</dbReference>
<keyword evidence="3" id="KW-1185">Reference proteome</keyword>
<feature type="transmembrane region" description="Helical" evidence="1">
    <location>
        <begin position="62"/>
        <end position="82"/>
    </location>
</feature>
<comment type="caution">
    <text evidence="2">The sequence shown here is derived from an EMBL/GenBank/DDBJ whole genome shotgun (WGS) entry which is preliminary data.</text>
</comment>
<keyword evidence="1" id="KW-0472">Membrane</keyword>
<accession>A0AAD5SSS6</accession>
<dbReference type="Proteomes" id="UP001211907">
    <property type="component" value="Unassembled WGS sequence"/>
</dbReference>
<feature type="transmembrane region" description="Helical" evidence="1">
    <location>
        <begin position="31"/>
        <end position="50"/>
    </location>
</feature>
<dbReference type="EMBL" id="JADGJH010002220">
    <property type="protein sequence ID" value="KAJ3101483.1"/>
    <property type="molecule type" value="Genomic_DNA"/>
</dbReference>
<name>A0AAD5SSS6_9FUNG</name>
<evidence type="ECO:0000256" key="1">
    <source>
        <dbReference type="SAM" id="Phobius"/>
    </source>
</evidence>
<keyword evidence="1" id="KW-0812">Transmembrane</keyword>